<dbReference type="SMART" id="SM00271">
    <property type="entry name" value="DnaJ"/>
    <property type="match status" value="1"/>
</dbReference>
<comment type="subcellular location">
    <subcellularLocation>
        <location evidence="1">Membrane</location>
        <topology evidence="1">Lipid-anchor</topology>
    </subcellularLocation>
</comment>
<protein>
    <submittedName>
        <fullName evidence="9">J domain-containing protein</fullName>
    </submittedName>
</protein>
<keyword evidence="3" id="KW-0564">Palmitate</keyword>
<evidence type="ECO:0000313" key="9">
    <source>
        <dbReference type="EnsemblMetazoa" id="OVOC5017.2"/>
    </source>
</evidence>
<keyword evidence="5" id="KW-0449">Lipoprotein</keyword>
<dbReference type="InterPro" id="IPR001623">
    <property type="entry name" value="DnaJ_domain"/>
</dbReference>
<accession>A0A2K6W4X5</accession>
<feature type="region of interest" description="Disordered" evidence="6">
    <location>
        <begin position="1"/>
        <end position="27"/>
    </location>
</feature>
<dbReference type="Proteomes" id="UP000024404">
    <property type="component" value="Unassembled WGS sequence"/>
</dbReference>
<evidence type="ECO:0000256" key="7">
    <source>
        <dbReference type="SAM" id="Phobius"/>
    </source>
</evidence>
<evidence type="ECO:0000256" key="3">
    <source>
        <dbReference type="ARBA" id="ARBA00023139"/>
    </source>
</evidence>
<dbReference type="EnsemblMetazoa" id="OVOC5017.1">
    <property type="protein sequence ID" value="OVOC5017.1"/>
    <property type="gene ID" value="WBGene00241826"/>
</dbReference>
<sequence length="232" mass="26104">MVLSSDLGESGPQEGGRSNSKQRKTKGPSLYEILGITKDASDDDIKRAYRKLALKYHPDKNLDDNPEKTERFKEVNHAHAVLSVPTRRKMYDEYGDMGLKLMEQFGDDSAAINLAFKPWFKWIFMICGLSTCCCFFFCCCCMFCCNCCCNFCCGKYKPKGFDEEDAEESDAEREISGSTSVIVNQLEESNMLSKSTKDDANLEIVEDSNESLRDHPATYPISYANGETDLGN</sequence>
<feature type="domain" description="J" evidence="8">
    <location>
        <begin position="29"/>
        <end position="95"/>
    </location>
</feature>
<dbReference type="EMBL" id="CMVM020000147">
    <property type="status" value="NOT_ANNOTATED_CDS"/>
    <property type="molecule type" value="Genomic_DNA"/>
</dbReference>
<dbReference type="PANTHER" id="PTHR44027">
    <property type="entry name" value="DNAJ HOMOLOG SUBFAMILY C MEMBER 5 HOMOLOG"/>
    <property type="match status" value="1"/>
</dbReference>
<dbReference type="GO" id="GO:0061177">
    <property type="term" value="C:type Is terminal bouton"/>
    <property type="evidence" value="ECO:0007669"/>
    <property type="project" value="TreeGrafter"/>
</dbReference>
<dbReference type="Pfam" id="PF00226">
    <property type="entry name" value="DnaJ"/>
    <property type="match status" value="1"/>
</dbReference>
<dbReference type="GO" id="GO:1900073">
    <property type="term" value="P:regulation of neuromuscular synaptic transmission"/>
    <property type="evidence" value="ECO:0007669"/>
    <property type="project" value="TreeGrafter"/>
</dbReference>
<dbReference type="OMA" id="EINHAHA"/>
<dbReference type="PRINTS" id="PR00625">
    <property type="entry name" value="JDOMAIN"/>
</dbReference>
<dbReference type="CDD" id="cd06257">
    <property type="entry name" value="DnaJ"/>
    <property type="match status" value="1"/>
</dbReference>
<keyword evidence="4" id="KW-0143">Chaperone</keyword>
<dbReference type="SUPFAM" id="SSF46565">
    <property type="entry name" value="Chaperone J-domain"/>
    <property type="match status" value="1"/>
</dbReference>
<dbReference type="Gene3D" id="1.10.287.110">
    <property type="entry name" value="DnaJ domain"/>
    <property type="match status" value="1"/>
</dbReference>
<dbReference type="InterPro" id="IPR051434">
    <property type="entry name" value="DnaJ_C_subfamily_member5"/>
</dbReference>
<evidence type="ECO:0000259" key="8">
    <source>
        <dbReference type="PROSITE" id="PS50076"/>
    </source>
</evidence>
<reference evidence="9" key="2">
    <citation type="submission" date="2018-02" db="UniProtKB">
        <authorList>
            <consortium name="EnsemblMetazoa"/>
        </authorList>
    </citation>
    <scope>IDENTIFICATION</scope>
</reference>
<dbReference type="GO" id="GO:0005737">
    <property type="term" value="C:cytoplasm"/>
    <property type="evidence" value="ECO:0007669"/>
    <property type="project" value="UniProtKB-ARBA"/>
</dbReference>
<evidence type="ECO:0000313" key="10">
    <source>
        <dbReference type="Proteomes" id="UP000024404"/>
    </source>
</evidence>
<proteinExistence type="predicted"/>
<dbReference type="PANTHER" id="PTHR44027:SF7">
    <property type="entry name" value="DNAJ HOMOLOG SUBFAMILY C MEMBER 5 HOMOLOG"/>
    <property type="match status" value="1"/>
</dbReference>
<dbReference type="EnsemblMetazoa" id="OVOC5017.2">
    <property type="protein sequence ID" value="OVOC5017.2"/>
    <property type="gene ID" value="WBGene00241826"/>
</dbReference>
<keyword evidence="10" id="KW-1185">Reference proteome</keyword>
<name>A0A2K6W4X5_ONCVO</name>
<keyword evidence="7" id="KW-0812">Transmembrane</keyword>
<dbReference type="STRING" id="6282.A0A2K6W4X5"/>
<reference evidence="10" key="1">
    <citation type="submission" date="2013-10" db="EMBL/GenBank/DDBJ databases">
        <title>Genome sequencing of Onchocerca volvulus.</title>
        <authorList>
            <person name="Cotton J."/>
            <person name="Tsai J."/>
            <person name="Stanley E."/>
            <person name="Tracey A."/>
            <person name="Holroyd N."/>
            <person name="Lustigman S."/>
            <person name="Berriman M."/>
        </authorList>
    </citation>
    <scope>NUCLEOTIDE SEQUENCE</scope>
</reference>
<dbReference type="GO" id="GO:0040011">
    <property type="term" value="P:locomotion"/>
    <property type="evidence" value="ECO:0007669"/>
    <property type="project" value="EnsemblMetazoa"/>
</dbReference>
<dbReference type="InterPro" id="IPR036869">
    <property type="entry name" value="J_dom_sf"/>
</dbReference>
<dbReference type="PROSITE" id="PS50076">
    <property type="entry name" value="DNAJ_2"/>
    <property type="match status" value="1"/>
</dbReference>
<dbReference type="AlphaFoldDB" id="A0A2K6W4X5"/>
<evidence type="ECO:0000256" key="4">
    <source>
        <dbReference type="ARBA" id="ARBA00023186"/>
    </source>
</evidence>
<feature type="compositionally biased region" description="Polar residues" evidence="6">
    <location>
        <begin position="176"/>
        <end position="194"/>
    </location>
</feature>
<dbReference type="GO" id="GO:0008340">
    <property type="term" value="P:determination of adult lifespan"/>
    <property type="evidence" value="ECO:0007669"/>
    <property type="project" value="EnsemblMetazoa"/>
</dbReference>
<keyword evidence="7" id="KW-1133">Transmembrane helix</keyword>
<feature type="transmembrane region" description="Helical" evidence="7">
    <location>
        <begin position="122"/>
        <end position="149"/>
    </location>
</feature>
<feature type="region of interest" description="Disordered" evidence="6">
    <location>
        <begin position="167"/>
        <end position="232"/>
    </location>
</feature>
<evidence type="ECO:0000256" key="5">
    <source>
        <dbReference type="ARBA" id="ARBA00023288"/>
    </source>
</evidence>
<evidence type="ECO:0000256" key="6">
    <source>
        <dbReference type="SAM" id="MobiDB-lite"/>
    </source>
</evidence>
<dbReference type="GO" id="GO:0016020">
    <property type="term" value="C:membrane"/>
    <property type="evidence" value="ECO:0007669"/>
    <property type="project" value="UniProtKB-SubCell"/>
</dbReference>
<evidence type="ECO:0000256" key="2">
    <source>
        <dbReference type="ARBA" id="ARBA00023136"/>
    </source>
</evidence>
<keyword evidence="2 7" id="KW-0472">Membrane</keyword>
<organism evidence="9 10">
    <name type="scientific">Onchocerca volvulus</name>
    <dbReference type="NCBI Taxonomy" id="6282"/>
    <lineage>
        <taxon>Eukaryota</taxon>
        <taxon>Metazoa</taxon>
        <taxon>Ecdysozoa</taxon>
        <taxon>Nematoda</taxon>
        <taxon>Chromadorea</taxon>
        <taxon>Rhabditida</taxon>
        <taxon>Spirurina</taxon>
        <taxon>Spiruromorpha</taxon>
        <taxon>Filarioidea</taxon>
        <taxon>Onchocercidae</taxon>
        <taxon>Onchocerca</taxon>
    </lineage>
</organism>
<evidence type="ECO:0000256" key="1">
    <source>
        <dbReference type="ARBA" id="ARBA00004635"/>
    </source>
</evidence>
<dbReference type="GO" id="GO:0007269">
    <property type="term" value="P:neurotransmitter secretion"/>
    <property type="evidence" value="ECO:0007669"/>
    <property type="project" value="EnsemblMetazoa"/>
</dbReference>